<protein>
    <submittedName>
        <fullName evidence="3">Uncharacterized protein</fullName>
    </submittedName>
</protein>
<evidence type="ECO:0000256" key="2">
    <source>
        <dbReference type="SAM" id="SignalP"/>
    </source>
</evidence>
<reference evidence="3" key="1">
    <citation type="submission" date="2020-01" db="EMBL/GenBank/DDBJ databases">
        <authorList>
            <consortium name="DOE Joint Genome Institute"/>
            <person name="Haridas S."/>
            <person name="Albert R."/>
            <person name="Binder M."/>
            <person name="Bloem J."/>
            <person name="Labutti K."/>
            <person name="Salamov A."/>
            <person name="Andreopoulos B."/>
            <person name="Baker S.E."/>
            <person name="Barry K."/>
            <person name="Bills G."/>
            <person name="Bluhm B.H."/>
            <person name="Cannon C."/>
            <person name="Castanera R."/>
            <person name="Culley D.E."/>
            <person name="Daum C."/>
            <person name="Ezra D."/>
            <person name="Gonzalez J.B."/>
            <person name="Henrissat B."/>
            <person name="Kuo A."/>
            <person name="Liang C."/>
            <person name="Lipzen A."/>
            <person name="Lutzoni F."/>
            <person name="Magnuson J."/>
            <person name="Mondo S."/>
            <person name="Nolan M."/>
            <person name="Ohm R."/>
            <person name="Pangilinan J."/>
            <person name="Park H.-J."/>
            <person name="Ramirez L."/>
            <person name="Alfaro M."/>
            <person name="Sun H."/>
            <person name="Tritt A."/>
            <person name="Yoshinaga Y."/>
            <person name="Zwiers L.-H."/>
            <person name="Turgeon B.G."/>
            <person name="Goodwin S.B."/>
            <person name="Spatafora J.W."/>
            <person name="Crous P.W."/>
            <person name="Grigoriev I.V."/>
        </authorList>
    </citation>
    <scope>NUCLEOTIDE SEQUENCE</scope>
    <source>
        <strain evidence="3">P77</strain>
    </source>
</reference>
<keyword evidence="2" id="KW-0732">Signal</keyword>
<keyword evidence="1" id="KW-1133">Transmembrane helix</keyword>
<dbReference type="EMBL" id="ML975693">
    <property type="protein sequence ID" value="KAF1828080.1"/>
    <property type="molecule type" value="Genomic_DNA"/>
</dbReference>
<sequence length="353" mass="37667">MASFYFWLTFTAALCTARSIERAIPGGSQYDQVRFMDCDNSGNVVGYYGKPPQGNDAPQTTFASWAKGGVFSTKNWDALCGRQPWVRGTSTIECGLRNFGWNEPFKTYIGNITYDGEGFNCFKDDGHAVHTDPHYGQCYSSIYCTHDSATVVRIAASSDTVFVGEHSEGQNLKKPPRTDGKAAVAEILGNITSRISEDGLGCDPAPIHIRYGCTMSVSECASTDSDTMDKMVQLLLGIYASNDELFSVNDQDDTTRPNRGGAVRGYTRGVKMPKSYTMSVKNQAPPKGDGSLNLGQESSLRAKMMATINCPAQANDKSLCTALGALTTFGAGVGGAAGLFFAGLAGAVILGCA</sequence>
<keyword evidence="1" id="KW-0472">Membrane</keyword>
<evidence type="ECO:0000256" key="1">
    <source>
        <dbReference type="SAM" id="Phobius"/>
    </source>
</evidence>
<gene>
    <name evidence="3" type="ORF">BDW02DRAFT_575157</name>
</gene>
<feature type="signal peptide" evidence="2">
    <location>
        <begin position="1"/>
        <end position="17"/>
    </location>
</feature>
<evidence type="ECO:0000313" key="4">
    <source>
        <dbReference type="Proteomes" id="UP000800040"/>
    </source>
</evidence>
<keyword evidence="1" id="KW-0812">Transmembrane</keyword>
<organism evidence="3 4">
    <name type="scientific">Decorospora gaudefroyi</name>
    <dbReference type="NCBI Taxonomy" id="184978"/>
    <lineage>
        <taxon>Eukaryota</taxon>
        <taxon>Fungi</taxon>
        <taxon>Dikarya</taxon>
        <taxon>Ascomycota</taxon>
        <taxon>Pezizomycotina</taxon>
        <taxon>Dothideomycetes</taxon>
        <taxon>Pleosporomycetidae</taxon>
        <taxon>Pleosporales</taxon>
        <taxon>Pleosporineae</taxon>
        <taxon>Pleosporaceae</taxon>
        <taxon>Decorospora</taxon>
    </lineage>
</organism>
<feature type="chain" id="PRO_5025573262" evidence="2">
    <location>
        <begin position="18"/>
        <end position="353"/>
    </location>
</feature>
<accession>A0A6A5JXN1</accession>
<evidence type="ECO:0000313" key="3">
    <source>
        <dbReference type="EMBL" id="KAF1828080.1"/>
    </source>
</evidence>
<dbReference type="OrthoDB" id="3949387at2759"/>
<feature type="transmembrane region" description="Helical" evidence="1">
    <location>
        <begin position="323"/>
        <end position="350"/>
    </location>
</feature>
<name>A0A6A5JXN1_9PLEO</name>
<dbReference type="Proteomes" id="UP000800040">
    <property type="component" value="Unassembled WGS sequence"/>
</dbReference>
<keyword evidence="4" id="KW-1185">Reference proteome</keyword>
<proteinExistence type="predicted"/>
<dbReference type="AlphaFoldDB" id="A0A6A5JXN1"/>